<dbReference type="Gene3D" id="1.10.260.40">
    <property type="entry name" value="lambda repressor-like DNA-binding domains"/>
    <property type="match status" value="1"/>
</dbReference>
<reference evidence="5" key="1">
    <citation type="submission" date="2019-07" db="EMBL/GenBank/DDBJ databases">
        <authorList>
            <person name="Wongkuna S."/>
            <person name="Scaria J."/>
        </authorList>
    </citation>
    <scope>NUCLEOTIDE SEQUENCE [LARGE SCALE GENOMIC DNA]</scope>
    <source>
        <strain evidence="5">SW178</strain>
    </source>
</reference>
<name>A0A5M9I139_9FIRM</name>
<keyword evidence="1" id="KW-0805">Transcription regulation</keyword>
<dbReference type="InterPro" id="IPR000843">
    <property type="entry name" value="HTH_LacI"/>
</dbReference>
<dbReference type="EMBL" id="VMSO01000008">
    <property type="protein sequence ID" value="KAA8501506.1"/>
    <property type="molecule type" value="Genomic_DNA"/>
</dbReference>
<dbReference type="Proteomes" id="UP000322025">
    <property type="component" value="Unassembled WGS sequence"/>
</dbReference>
<dbReference type="OrthoDB" id="9775106at2"/>
<dbReference type="RefSeq" id="WP_150310769.1">
    <property type="nucleotide sequence ID" value="NZ_VMSO01000008.1"/>
</dbReference>
<proteinExistence type="predicted"/>
<dbReference type="CDD" id="cd06267">
    <property type="entry name" value="PBP1_LacI_sugar_binding-like"/>
    <property type="match status" value="1"/>
</dbReference>
<dbReference type="SMART" id="SM00354">
    <property type="entry name" value="HTH_LACI"/>
    <property type="match status" value="1"/>
</dbReference>
<dbReference type="AlphaFoldDB" id="A0A5M9I139"/>
<gene>
    <name evidence="5" type="ORF">FNY66_07840</name>
</gene>
<dbReference type="InterPro" id="IPR001761">
    <property type="entry name" value="Peripla_BP/Lac1_sug-bd_dom"/>
</dbReference>
<keyword evidence="6" id="KW-1185">Reference proteome</keyword>
<evidence type="ECO:0000256" key="3">
    <source>
        <dbReference type="ARBA" id="ARBA00023163"/>
    </source>
</evidence>
<feature type="domain" description="HTH lacI-type" evidence="4">
    <location>
        <begin position="6"/>
        <end position="51"/>
    </location>
</feature>
<accession>A0A5M9I139</accession>
<dbReference type="PANTHER" id="PTHR30146:SF109">
    <property type="entry name" value="HTH-TYPE TRANSCRIPTIONAL REGULATOR GALS"/>
    <property type="match status" value="1"/>
</dbReference>
<dbReference type="InterPro" id="IPR010982">
    <property type="entry name" value="Lambda_DNA-bd_dom_sf"/>
</dbReference>
<dbReference type="SUPFAM" id="SSF53822">
    <property type="entry name" value="Periplasmic binding protein-like I"/>
    <property type="match status" value="1"/>
</dbReference>
<dbReference type="SUPFAM" id="SSF47413">
    <property type="entry name" value="lambda repressor-like DNA-binding domains"/>
    <property type="match status" value="1"/>
</dbReference>
<evidence type="ECO:0000256" key="1">
    <source>
        <dbReference type="ARBA" id="ARBA00023015"/>
    </source>
</evidence>
<evidence type="ECO:0000259" key="4">
    <source>
        <dbReference type="PROSITE" id="PS50932"/>
    </source>
</evidence>
<keyword evidence="2" id="KW-0238">DNA-binding</keyword>
<dbReference type="Pfam" id="PF00356">
    <property type="entry name" value="LacI"/>
    <property type="match status" value="1"/>
</dbReference>
<evidence type="ECO:0000256" key="2">
    <source>
        <dbReference type="ARBA" id="ARBA00023125"/>
    </source>
</evidence>
<evidence type="ECO:0000313" key="6">
    <source>
        <dbReference type="Proteomes" id="UP000322025"/>
    </source>
</evidence>
<dbReference type="PANTHER" id="PTHR30146">
    <property type="entry name" value="LACI-RELATED TRANSCRIPTIONAL REPRESSOR"/>
    <property type="match status" value="1"/>
</dbReference>
<comment type="caution">
    <text evidence="5">The sequence shown here is derived from an EMBL/GenBank/DDBJ whole genome shotgun (WGS) entry which is preliminary data.</text>
</comment>
<dbReference type="Gene3D" id="3.40.50.2300">
    <property type="match status" value="2"/>
</dbReference>
<protein>
    <submittedName>
        <fullName evidence="5">LacI family transcriptional regulator</fullName>
    </submittedName>
</protein>
<organism evidence="5 6">
    <name type="scientific">Mediterraneibacter catenae</name>
    <dbReference type="NCBI Taxonomy" id="2594882"/>
    <lineage>
        <taxon>Bacteria</taxon>
        <taxon>Bacillati</taxon>
        <taxon>Bacillota</taxon>
        <taxon>Clostridia</taxon>
        <taxon>Lachnospirales</taxon>
        <taxon>Lachnospiraceae</taxon>
        <taxon>Mediterraneibacter</taxon>
    </lineage>
</organism>
<dbReference type="CDD" id="cd01392">
    <property type="entry name" value="HTH_LacI"/>
    <property type="match status" value="1"/>
</dbReference>
<sequence>MSGKKVTSSDVAKRAGVSQATVSMVLNKKYNVSFSKDVIRKVEEAAQELGYELPKRKKRREERRQNLLVVISPNLTNPYYVMLLQGIESRAAEQGFGIFVCNTQRDLKLEERYLKMISSLNPQGIIYMCNPSQCFMEQVEDLSKRIPVVVINNQNEKLSVDAVELDNSKLGRLMARHLLELGHRKVGYIAPPLTVRQKQRSKRVEGFLKEFQSAGLKENVVIKAADEQIDKDVPGIDSEYRIGYDLTKELLKEHPELTAIVGLNDMIAFGIMDALYDEKYRVPGDMSVMGCDNTLFAKVKEVSLTTIEHFVIYKGMDACDIIMKKMNSRIKKYTEIEPVSIYHVEYEPKLVVRGTTSYPRSEKRKINKKRKNIINKEKDV</sequence>
<dbReference type="InterPro" id="IPR028082">
    <property type="entry name" value="Peripla_BP_I"/>
</dbReference>
<dbReference type="PROSITE" id="PS50932">
    <property type="entry name" value="HTH_LACI_2"/>
    <property type="match status" value="1"/>
</dbReference>
<evidence type="ECO:0000313" key="5">
    <source>
        <dbReference type="EMBL" id="KAA8501506.1"/>
    </source>
</evidence>
<dbReference type="Pfam" id="PF00532">
    <property type="entry name" value="Peripla_BP_1"/>
    <property type="match status" value="1"/>
</dbReference>
<dbReference type="GO" id="GO:0000976">
    <property type="term" value="F:transcription cis-regulatory region binding"/>
    <property type="evidence" value="ECO:0007669"/>
    <property type="project" value="TreeGrafter"/>
</dbReference>
<keyword evidence="3" id="KW-0804">Transcription</keyword>
<dbReference type="GO" id="GO:0003700">
    <property type="term" value="F:DNA-binding transcription factor activity"/>
    <property type="evidence" value="ECO:0007669"/>
    <property type="project" value="TreeGrafter"/>
</dbReference>